<sequence>MTTFLRITDAATNVVLLQVTDQADSDLLTQHMGAIGIASGSNGSVAVPVTGSANQLYYWFVADSSAGNALLPILSDNGNAISWSSPDSANTARAGGTLYYGRF</sequence>
<protein>
    <submittedName>
        <fullName evidence="1">Uncharacterized protein</fullName>
    </submittedName>
</protein>
<proteinExistence type="predicted"/>
<gene>
    <name evidence="1" type="ORF">CFBP498_37800</name>
</gene>
<dbReference type="AlphaFoldDB" id="A0A6V7ENH9"/>
<reference evidence="1 2" key="1">
    <citation type="submission" date="2020-07" db="EMBL/GenBank/DDBJ databases">
        <authorList>
            <person name="Pothier F. J."/>
        </authorList>
    </citation>
    <scope>NUCLEOTIDE SEQUENCE [LARGE SCALE GENOMIC DNA]</scope>
    <source>
        <strain evidence="1 2">CFBP 498</strain>
    </source>
</reference>
<name>A0A6V7ENH9_9XANT</name>
<organism evidence="1 2">
    <name type="scientific">Xanthomonas hortorum pv. vitians</name>
    <dbReference type="NCBI Taxonomy" id="83224"/>
    <lineage>
        <taxon>Bacteria</taxon>
        <taxon>Pseudomonadati</taxon>
        <taxon>Pseudomonadota</taxon>
        <taxon>Gammaproteobacteria</taxon>
        <taxon>Lysobacterales</taxon>
        <taxon>Lysobacteraceae</taxon>
        <taxon>Xanthomonas</taxon>
    </lineage>
</organism>
<keyword evidence="2" id="KW-1185">Reference proteome</keyword>
<dbReference type="Proteomes" id="UP000515406">
    <property type="component" value="Chromosome"/>
</dbReference>
<evidence type="ECO:0000313" key="2">
    <source>
        <dbReference type="Proteomes" id="UP000515406"/>
    </source>
</evidence>
<dbReference type="RefSeq" id="WP_074057784.1">
    <property type="nucleotide sequence ID" value="NZ_JAJTZO010000142.1"/>
</dbReference>
<dbReference type="EMBL" id="LR828257">
    <property type="protein sequence ID" value="CAD0352790.1"/>
    <property type="molecule type" value="Genomic_DNA"/>
</dbReference>
<accession>A0A6V7ENH9</accession>
<dbReference type="EMBL" id="LR828257">
    <property type="protein sequence ID" value="CAD0352795.1"/>
    <property type="molecule type" value="Genomic_DNA"/>
</dbReference>
<evidence type="ECO:0000313" key="1">
    <source>
        <dbReference type="EMBL" id="CAD0352795.1"/>
    </source>
</evidence>